<proteinExistence type="predicted"/>
<dbReference type="OrthoDB" id="248140at2157"/>
<dbReference type="InterPro" id="IPR002509">
    <property type="entry name" value="NODB_dom"/>
</dbReference>
<dbReference type="GO" id="GO:0016810">
    <property type="term" value="F:hydrolase activity, acting on carbon-nitrogen (but not peptide) bonds"/>
    <property type="evidence" value="ECO:0007669"/>
    <property type="project" value="InterPro"/>
</dbReference>
<comment type="caution">
    <text evidence="3">The sequence shown here is derived from an EMBL/GenBank/DDBJ whole genome shotgun (WGS) entry which is preliminary data.</text>
</comment>
<name>A0A6B0GST1_9EURY</name>
<evidence type="ECO:0000313" key="3">
    <source>
        <dbReference type="EMBL" id="MWG35155.1"/>
    </source>
</evidence>
<dbReference type="GO" id="GO:0005975">
    <property type="term" value="P:carbohydrate metabolic process"/>
    <property type="evidence" value="ECO:0007669"/>
    <property type="project" value="InterPro"/>
</dbReference>
<dbReference type="AlphaFoldDB" id="A0A6B0GST1"/>
<feature type="region of interest" description="Disordered" evidence="1">
    <location>
        <begin position="30"/>
        <end position="74"/>
    </location>
</feature>
<dbReference type="Proteomes" id="UP000451471">
    <property type="component" value="Unassembled WGS sequence"/>
</dbReference>
<feature type="compositionally biased region" description="Low complexity" evidence="1">
    <location>
        <begin position="38"/>
        <end position="69"/>
    </location>
</feature>
<sequence>MTEMAPNNHVRRRAFLGTVGAAFVGLAGCSGSPDSSQTETETGTPTPAPETTTPRPTTTNTTEPPTETPAQRGPPEWVAAAGELYDDFALFDQNWRVDSGAASLVEGEGFGGHPGVRMETSDRGLARIERKYWQPQDFSNTEFSFAVKIEETTESAATVTLQLQDIEGREMNHTDEIPSAATGEWVRIDAGTTDADRFDLSQLTHVRIEHFARDSGETTLLVSDVRTHPAREKGAVVFALEDDHETNVTLAAPVLREAGYAGGVFASPDRLGSSGESSVEDYRTLSDAGWDIGVNTLGHNSLSSYGSDERAAVEEAIARLQSKGFDGALNVFRAPHGDYTAATLGYAPDLFDMTFTGVGRSAGTNSAISDPRTVLSLDADDLEKARTAVEAAATHRQTAVLFFHARHIESREAFADLVGRVQRLESEGALEVLTPTELAARTV</sequence>
<dbReference type="SUPFAM" id="SSF88713">
    <property type="entry name" value="Glycoside hydrolase/deacetylase"/>
    <property type="match status" value="1"/>
</dbReference>
<evidence type="ECO:0000256" key="1">
    <source>
        <dbReference type="SAM" id="MobiDB-lite"/>
    </source>
</evidence>
<organism evidence="3 4">
    <name type="scientific">Halomarina oriensis</name>
    <dbReference type="NCBI Taxonomy" id="671145"/>
    <lineage>
        <taxon>Archaea</taxon>
        <taxon>Methanobacteriati</taxon>
        <taxon>Methanobacteriota</taxon>
        <taxon>Stenosarchaea group</taxon>
        <taxon>Halobacteria</taxon>
        <taxon>Halobacteriales</taxon>
        <taxon>Natronomonadaceae</taxon>
        <taxon>Halomarina</taxon>
    </lineage>
</organism>
<accession>A0A6B0GST1</accession>
<dbReference type="Pfam" id="PF01522">
    <property type="entry name" value="Polysacc_deac_1"/>
    <property type="match status" value="1"/>
</dbReference>
<dbReference type="Gene3D" id="3.20.20.370">
    <property type="entry name" value="Glycoside hydrolase/deacetylase"/>
    <property type="match status" value="1"/>
</dbReference>
<dbReference type="EMBL" id="WSZK01000017">
    <property type="protein sequence ID" value="MWG35155.1"/>
    <property type="molecule type" value="Genomic_DNA"/>
</dbReference>
<gene>
    <name evidence="3" type="ORF">GQS65_11765</name>
</gene>
<evidence type="ECO:0000259" key="2">
    <source>
        <dbReference type="Pfam" id="PF01522"/>
    </source>
</evidence>
<dbReference type="InterPro" id="IPR011330">
    <property type="entry name" value="Glyco_hydro/deAcase_b/a-brl"/>
</dbReference>
<keyword evidence="4" id="KW-1185">Reference proteome</keyword>
<protein>
    <submittedName>
        <fullName evidence="3">Polysaccharide deacetylase family protein</fullName>
    </submittedName>
</protein>
<feature type="domain" description="NodB homology" evidence="2">
    <location>
        <begin position="232"/>
        <end position="347"/>
    </location>
</feature>
<reference evidence="3 4" key="1">
    <citation type="submission" date="2019-12" db="EMBL/GenBank/DDBJ databases">
        <title>Halocatena pleomorpha gen. nov. sp. nov., an extremely halophilic archaeon of family Halobacteriaceae isolated from saltpan soil.</title>
        <authorList>
            <person name="Pal Y."/>
            <person name="Verma A."/>
            <person name="Krishnamurthi S."/>
            <person name="Kumar P."/>
        </authorList>
    </citation>
    <scope>NUCLEOTIDE SEQUENCE [LARGE SCALE GENOMIC DNA]</scope>
    <source>
        <strain evidence="3 4">JCM 16495</strain>
    </source>
</reference>
<evidence type="ECO:0000313" key="4">
    <source>
        <dbReference type="Proteomes" id="UP000451471"/>
    </source>
</evidence>